<dbReference type="GO" id="GO:0016853">
    <property type="term" value="F:isomerase activity"/>
    <property type="evidence" value="ECO:0007669"/>
    <property type="project" value="UniProtKB-KW"/>
</dbReference>
<dbReference type="Gene3D" id="3.20.20.150">
    <property type="entry name" value="Divalent-metal-dependent TIM barrel enzymes"/>
    <property type="match status" value="1"/>
</dbReference>
<dbReference type="EMBL" id="JBHLUD010000004">
    <property type="protein sequence ID" value="MFC0542928.1"/>
    <property type="molecule type" value="Genomic_DNA"/>
</dbReference>
<dbReference type="InterPro" id="IPR013022">
    <property type="entry name" value="Xyl_isomerase-like_TIM-brl"/>
</dbReference>
<dbReference type="InterPro" id="IPR050312">
    <property type="entry name" value="IolE/XylAMocC-like"/>
</dbReference>
<dbReference type="Pfam" id="PF01261">
    <property type="entry name" value="AP_endonuc_2"/>
    <property type="match status" value="1"/>
</dbReference>
<organism evidence="2 3">
    <name type="scientific">Kutzneria chonburiensis</name>
    <dbReference type="NCBI Taxonomy" id="1483604"/>
    <lineage>
        <taxon>Bacteria</taxon>
        <taxon>Bacillati</taxon>
        <taxon>Actinomycetota</taxon>
        <taxon>Actinomycetes</taxon>
        <taxon>Pseudonocardiales</taxon>
        <taxon>Pseudonocardiaceae</taxon>
        <taxon>Kutzneria</taxon>
    </lineage>
</organism>
<dbReference type="SUPFAM" id="SSF51658">
    <property type="entry name" value="Xylose isomerase-like"/>
    <property type="match status" value="1"/>
</dbReference>
<dbReference type="RefSeq" id="WP_273944294.1">
    <property type="nucleotide sequence ID" value="NZ_CP097263.1"/>
</dbReference>
<protein>
    <submittedName>
        <fullName evidence="2">Sugar phosphate isomerase/epimerase family protein</fullName>
    </submittedName>
</protein>
<dbReference type="PANTHER" id="PTHR12110">
    <property type="entry name" value="HYDROXYPYRUVATE ISOMERASE"/>
    <property type="match status" value="1"/>
</dbReference>
<feature type="domain" description="Xylose isomerase-like TIM barrel" evidence="1">
    <location>
        <begin position="20"/>
        <end position="252"/>
    </location>
</feature>
<evidence type="ECO:0000313" key="2">
    <source>
        <dbReference type="EMBL" id="MFC0542928.1"/>
    </source>
</evidence>
<gene>
    <name evidence="2" type="ORF">ACFFH7_15625</name>
</gene>
<keyword evidence="2" id="KW-0413">Isomerase</keyword>
<comment type="caution">
    <text evidence="2">The sequence shown here is derived from an EMBL/GenBank/DDBJ whole genome shotgun (WGS) entry which is preliminary data.</text>
</comment>
<sequence>MVRYAFSTLGVPGLELGSVLALAAEHGYDGVELRCAAGEPVHPELTPPECGSVRRAFARNRIEPMGLASYVRVAEPGDDERVIDDLCRHVELAAALDIPAVRVFPGGEDAEAAVRRLRAAASMADQRGVRLLLETHDTQRSAAAVTGLLERVGQPAVGAIWDVLHTHLAGDDPAHAAATLRPHLGYVQVKDIVAADDLTPARLGTGVLPLARSVDALLAAGYDGWLVWEYEGRWFPAAPPLPAMLAEGREWLGRAA</sequence>
<name>A0ABV6MRK3_9PSEU</name>
<dbReference type="InterPro" id="IPR036237">
    <property type="entry name" value="Xyl_isomerase-like_sf"/>
</dbReference>
<keyword evidence="3" id="KW-1185">Reference proteome</keyword>
<dbReference type="Proteomes" id="UP001589810">
    <property type="component" value="Unassembled WGS sequence"/>
</dbReference>
<dbReference type="PANTHER" id="PTHR12110:SF41">
    <property type="entry name" value="INOSOSE DEHYDRATASE"/>
    <property type="match status" value="1"/>
</dbReference>
<proteinExistence type="predicted"/>
<evidence type="ECO:0000259" key="1">
    <source>
        <dbReference type="Pfam" id="PF01261"/>
    </source>
</evidence>
<accession>A0ABV6MRK3</accession>
<evidence type="ECO:0000313" key="3">
    <source>
        <dbReference type="Proteomes" id="UP001589810"/>
    </source>
</evidence>
<reference evidence="2 3" key="1">
    <citation type="submission" date="2024-09" db="EMBL/GenBank/DDBJ databases">
        <authorList>
            <person name="Sun Q."/>
            <person name="Mori K."/>
        </authorList>
    </citation>
    <scope>NUCLEOTIDE SEQUENCE [LARGE SCALE GENOMIC DNA]</scope>
    <source>
        <strain evidence="2 3">TBRC 1432</strain>
    </source>
</reference>